<dbReference type="GO" id="GO:0016020">
    <property type="term" value="C:membrane"/>
    <property type="evidence" value="ECO:0007669"/>
    <property type="project" value="UniProtKB-SubCell"/>
</dbReference>
<feature type="region of interest" description="Disordered" evidence="17">
    <location>
        <begin position="912"/>
        <end position="948"/>
    </location>
</feature>
<feature type="domain" description="Ionotropic glutamate receptor C-terminal" evidence="19">
    <location>
        <begin position="442"/>
        <end position="776"/>
    </location>
</feature>
<evidence type="ECO:0000256" key="17">
    <source>
        <dbReference type="SAM" id="MobiDB-lite"/>
    </source>
</evidence>
<dbReference type="FunFam" id="3.40.50.2300:FF:000188">
    <property type="entry name" value="Glutamate receptor"/>
    <property type="match status" value="1"/>
</dbReference>
<evidence type="ECO:0000256" key="15">
    <source>
        <dbReference type="PIRNR" id="PIRNR037090"/>
    </source>
</evidence>
<dbReference type="FunFam" id="1.10.287.70:FF:000037">
    <property type="entry name" value="Glutamate receptor"/>
    <property type="match status" value="1"/>
</dbReference>
<gene>
    <name evidence="20" type="ORF">TIFTF001_010139</name>
</gene>
<dbReference type="Pfam" id="PF01094">
    <property type="entry name" value="ANF_receptor"/>
    <property type="match status" value="1"/>
</dbReference>
<keyword evidence="10 15" id="KW-0675">Receptor</keyword>
<evidence type="ECO:0000256" key="11">
    <source>
        <dbReference type="ARBA" id="ARBA00023180"/>
    </source>
</evidence>
<keyword evidence="4 15" id="KW-0813">Transport</keyword>
<keyword evidence="7 18" id="KW-1133">Transmembrane helix</keyword>
<reference evidence="20" key="1">
    <citation type="submission" date="2023-07" db="EMBL/GenBank/DDBJ databases">
        <title>draft genome sequence of fig (Ficus carica).</title>
        <authorList>
            <person name="Takahashi T."/>
            <person name="Nishimura K."/>
        </authorList>
    </citation>
    <scope>NUCLEOTIDE SEQUENCE</scope>
</reference>
<dbReference type="InterPro" id="IPR044440">
    <property type="entry name" value="GABAb_receptor_plant_PBP1"/>
</dbReference>
<dbReference type="InterPro" id="IPR019594">
    <property type="entry name" value="Glu/Gly-bd"/>
</dbReference>
<dbReference type="CDD" id="cd19990">
    <property type="entry name" value="PBP1_GABAb_receptor_plant"/>
    <property type="match status" value="1"/>
</dbReference>
<dbReference type="AlphaFoldDB" id="A0AA88DHM3"/>
<keyword evidence="8 15" id="KW-0406">Ion transport</keyword>
<dbReference type="Proteomes" id="UP001187192">
    <property type="component" value="Unassembled WGS sequence"/>
</dbReference>
<evidence type="ECO:0000256" key="7">
    <source>
        <dbReference type="ARBA" id="ARBA00022989"/>
    </source>
</evidence>
<dbReference type="InterPro" id="IPR015683">
    <property type="entry name" value="Ionotropic_Glu_rcpt"/>
</dbReference>
<keyword evidence="5 18" id="KW-0812">Transmembrane</keyword>
<evidence type="ECO:0000256" key="4">
    <source>
        <dbReference type="ARBA" id="ARBA00022448"/>
    </source>
</evidence>
<accession>A0AA88DHM3</accession>
<keyword evidence="13 15" id="KW-0407">Ion channel</keyword>
<keyword evidence="11" id="KW-0325">Glycoprotein</keyword>
<comment type="function">
    <text evidence="15">Glutamate-gated receptor that probably acts as non-selective cation channel.</text>
</comment>
<evidence type="ECO:0000256" key="2">
    <source>
        <dbReference type="ARBA" id="ARBA00008685"/>
    </source>
</evidence>
<evidence type="ECO:0000256" key="10">
    <source>
        <dbReference type="ARBA" id="ARBA00023170"/>
    </source>
</evidence>
<evidence type="ECO:0000256" key="5">
    <source>
        <dbReference type="ARBA" id="ARBA00022692"/>
    </source>
</evidence>
<dbReference type="Pfam" id="PF10613">
    <property type="entry name" value="Lig_chan-Glu_bd"/>
    <property type="match status" value="1"/>
</dbReference>
<dbReference type="PANTHER" id="PTHR34836">
    <property type="entry name" value="OS06G0188250 PROTEIN"/>
    <property type="match status" value="1"/>
</dbReference>
<keyword evidence="6" id="KW-0732">Signal</keyword>
<keyword evidence="21" id="KW-1185">Reference proteome</keyword>
<dbReference type="FunFam" id="3.40.190.10:FF:000103">
    <property type="entry name" value="Glutamate receptor"/>
    <property type="match status" value="1"/>
</dbReference>
<evidence type="ECO:0000256" key="9">
    <source>
        <dbReference type="ARBA" id="ARBA00023136"/>
    </source>
</evidence>
<dbReference type="PANTHER" id="PTHR34836:SF1">
    <property type="entry name" value="OS09G0428600 PROTEIN"/>
    <property type="match status" value="1"/>
</dbReference>
<dbReference type="Gene3D" id="1.10.287.70">
    <property type="match status" value="1"/>
</dbReference>
<evidence type="ECO:0000256" key="18">
    <source>
        <dbReference type="SAM" id="Phobius"/>
    </source>
</evidence>
<evidence type="ECO:0000256" key="16">
    <source>
        <dbReference type="PIRSR" id="PIRSR037090-50"/>
    </source>
</evidence>
<keyword evidence="12 15" id="KW-1071">Ligand-gated ion channel</keyword>
<dbReference type="SMART" id="SM00079">
    <property type="entry name" value="PBPe"/>
    <property type="match status" value="1"/>
</dbReference>
<evidence type="ECO:0000256" key="6">
    <source>
        <dbReference type="ARBA" id="ARBA00022729"/>
    </source>
</evidence>
<sequence length="948" mass="105420">MSELATAENRTVVKVNVGVVVDYDRLVGRMGLSCIRMALSEFYESRSYFNTRLDLHPRDSKSDVVEAASADLIKNVQAQAIIGSITSTQANFIVDLGEKAQVPIISYSAACPSLNIRSSYFFRATENAASQVKAISSMVKAFGWKQAVPIYTNDAYGEGLIPYLTDALLEVDAHVPYRSVISNSDQVGEELRKLMTMQTRVFILHTNDSLGTRVFAEAKKIGMMGKGYVWIVTNGMTNLLSSIEPSVVRSMNGVLGIKTYVPETKGVKDFRKKWKREFKDELNVFGLWAYDAAKALAIAVEEVAKSGKFGFKRANVEGNYSTDLDTFGVSYNGQELHNALSNVAFKGLAGDFKMVKGQLRSSTYEIINIVNNSNNGLEIKGVGFWTPRNGLARNLSSPQIVSKDYSTSKNNLGPILWPGESNPQTENAPKGWEIPIKGQKLKVGVPVRGGFKEFVDVKFLPNNRTNVTGYCIDIFKAVMKALPYTVDYEFVPFVNSSHQSNGTYDDLVYQVYLKNFDAVVGDTTIRANRSLYVDFTLPYTDSGVKMIVPVKDKGNKNAWVFLKPLTWDLWMTSACFFIFIGFIVWVLEHRINEEFRGPPLHQIGTSCWFSFSTLVFAHRERVISNLTRLVISIWVFVVLILTQSYTASLTSLLTVQQLQPTVTNVSQLIKNGDNVGYLEASFVYGILKSLGFNDSQIKVYKSIQELHDAFSNYTSAHDGIAAAFDENPYIELFLRKHCSEYSMIEPTFKTDDVSRAILQVIEGTKLKDIESKWFGPEKRCPDPNTQVSSNSLGLESFWGLFLIVGVSSFFALAIHAVIFFHGQRDVITSSTPAEASTWDRICVICKVFDQKDLSSHTFKKSTTDQVLQGQGNGGVHGIVPPEVLAYTSSQPISPSSSHYSNHTEFNFVVFSSEQDQSSPEHHGNLDQAPPATALSDVQNQEARDTNSS</sequence>
<dbReference type="CDD" id="cd13686">
    <property type="entry name" value="GluR_Plant"/>
    <property type="match status" value="1"/>
</dbReference>
<dbReference type="InterPro" id="IPR001828">
    <property type="entry name" value="ANF_lig-bd_rcpt"/>
</dbReference>
<keyword evidence="9 15" id="KW-0472">Membrane</keyword>
<dbReference type="InterPro" id="IPR017103">
    <property type="entry name" value="Iontropic_Glu_rcpt_pln"/>
</dbReference>
<feature type="transmembrane region" description="Helical" evidence="18">
    <location>
        <begin position="569"/>
        <end position="587"/>
    </location>
</feature>
<evidence type="ECO:0000256" key="1">
    <source>
        <dbReference type="ARBA" id="ARBA00004141"/>
    </source>
</evidence>
<protein>
    <recommendedName>
        <fullName evidence="15">Glutamate receptor</fullName>
    </recommendedName>
</protein>
<keyword evidence="16" id="KW-1015">Disulfide bond</keyword>
<evidence type="ECO:0000256" key="12">
    <source>
        <dbReference type="ARBA" id="ARBA00023286"/>
    </source>
</evidence>
<dbReference type="SUPFAM" id="SSF53822">
    <property type="entry name" value="Periplasmic binding protein-like I"/>
    <property type="match status" value="1"/>
</dbReference>
<proteinExistence type="inferred from homology"/>
<dbReference type="SUPFAM" id="SSF53850">
    <property type="entry name" value="Periplasmic binding protein-like II"/>
    <property type="match status" value="1"/>
</dbReference>
<evidence type="ECO:0000256" key="13">
    <source>
        <dbReference type="ARBA" id="ARBA00023303"/>
    </source>
</evidence>
<evidence type="ECO:0000259" key="19">
    <source>
        <dbReference type="SMART" id="SM00079"/>
    </source>
</evidence>
<dbReference type="EMBL" id="BTGU01000012">
    <property type="protein sequence ID" value="GMN40914.1"/>
    <property type="molecule type" value="Genomic_DNA"/>
</dbReference>
<evidence type="ECO:0000256" key="3">
    <source>
        <dbReference type="ARBA" id="ARBA00011095"/>
    </source>
</evidence>
<dbReference type="Gene3D" id="3.40.190.10">
    <property type="entry name" value="Periplasmic binding protein-like II"/>
    <property type="match status" value="1"/>
</dbReference>
<comment type="similarity">
    <text evidence="2 15">Belongs to the glutamate-gated ion channel (TC 1.A.10.1) family.</text>
</comment>
<dbReference type="InterPro" id="IPR028082">
    <property type="entry name" value="Peripla_BP_I"/>
</dbReference>
<organism evidence="20 21">
    <name type="scientific">Ficus carica</name>
    <name type="common">Common fig</name>
    <dbReference type="NCBI Taxonomy" id="3494"/>
    <lineage>
        <taxon>Eukaryota</taxon>
        <taxon>Viridiplantae</taxon>
        <taxon>Streptophyta</taxon>
        <taxon>Embryophyta</taxon>
        <taxon>Tracheophyta</taxon>
        <taxon>Spermatophyta</taxon>
        <taxon>Magnoliopsida</taxon>
        <taxon>eudicotyledons</taxon>
        <taxon>Gunneridae</taxon>
        <taxon>Pentapetalae</taxon>
        <taxon>rosids</taxon>
        <taxon>fabids</taxon>
        <taxon>Rosales</taxon>
        <taxon>Moraceae</taxon>
        <taxon>Ficeae</taxon>
        <taxon>Ficus</taxon>
    </lineage>
</organism>
<evidence type="ECO:0000313" key="20">
    <source>
        <dbReference type="EMBL" id="GMN40914.1"/>
    </source>
</evidence>
<feature type="transmembrane region" description="Helical" evidence="18">
    <location>
        <begin position="797"/>
        <end position="820"/>
    </location>
</feature>
<dbReference type="PIRSF" id="PIRSF037090">
    <property type="entry name" value="Iontro_Glu-like_rcpt_pln"/>
    <property type="match status" value="1"/>
</dbReference>
<comment type="subcellular location">
    <subcellularLocation>
        <location evidence="1">Membrane</location>
        <topology evidence="1">Multi-pass membrane protein</topology>
    </subcellularLocation>
</comment>
<evidence type="ECO:0000256" key="8">
    <source>
        <dbReference type="ARBA" id="ARBA00023065"/>
    </source>
</evidence>
<evidence type="ECO:0000313" key="21">
    <source>
        <dbReference type="Proteomes" id="UP001187192"/>
    </source>
</evidence>
<feature type="disulfide bond" evidence="16">
    <location>
        <begin position="738"/>
        <end position="780"/>
    </location>
</feature>
<comment type="caution">
    <text evidence="20">The sequence shown here is derived from an EMBL/GenBank/DDBJ whole genome shotgun (WGS) entry which is preliminary data.</text>
</comment>
<comment type="function">
    <text evidence="14">Glutamate-gated receptor that probably acts as a non-selective cation channel. May be involved in light-signal transduction and calcium homeostasis via the regulation of calcium influx into cells.</text>
</comment>
<comment type="subunit">
    <text evidence="3">May form heteromers.</text>
</comment>
<feature type="transmembrane region" description="Helical" evidence="18">
    <location>
        <begin position="629"/>
        <end position="647"/>
    </location>
</feature>
<dbReference type="Pfam" id="PF00060">
    <property type="entry name" value="Lig_chan"/>
    <property type="match status" value="1"/>
</dbReference>
<evidence type="ECO:0000256" key="14">
    <source>
        <dbReference type="ARBA" id="ARBA00049638"/>
    </source>
</evidence>
<dbReference type="GO" id="GO:0015276">
    <property type="term" value="F:ligand-gated monoatomic ion channel activity"/>
    <property type="evidence" value="ECO:0007669"/>
    <property type="project" value="InterPro"/>
</dbReference>
<dbReference type="Gene3D" id="3.40.50.2300">
    <property type="match status" value="2"/>
</dbReference>
<name>A0AA88DHM3_FICCA</name>
<dbReference type="InterPro" id="IPR001320">
    <property type="entry name" value="Iontro_rcpt_C"/>
</dbReference>